<dbReference type="InterPro" id="IPR013083">
    <property type="entry name" value="Znf_RING/FYVE/PHD"/>
</dbReference>
<feature type="region of interest" description="Disordered" evidence="1">
    <location>
        <begin position="1"/>
        <end position="115"/>
    </location>
</feature>
<dbReference type="CDD" id="cd00030">
    <property type="entry name" value="C2"/>
    <property type="match status" value="1"/>
</dbReference>
<feature type="compositionally biased region" description="Low complexity" evidence="1">
    <location>
        <begin position="307"/>
        <end position="317"/>
    </location>
</feature>
<dbReference type="CDD" id="cd16655">
    <property type="entry name" value="RING-Ubox_WDSUB1-like"/>
    <property type="match status" value="1"/>
</dbReference>
<feature type="compositionally biased region" description="Low complexity" evidence="1">
    <location>
        <begin position="93"/>
        <end position="115"/>
    </location>
</feature>
<proteinExistence type="predicted"/>
<dbReference type="SUPFAM" id="SSF49562">
    <property type="entry name" value="C2 domain (Calcium/lipid-binding domain, CaLB)"/>
    <property type="match status" value="1"/>
</dbReference>
<feature type="compositionally biased region" description="Acidic residues" evidence="1">
    <location>
        <begin position="51"/>
        <end position="90"/>
    </location>
</feature>
<dbReference type="PANTHER" id="PTHR46573">
    <property type="entry name" value="WD REPEAT, SAM AND U-BOX DOMAIN-CONTAINING PROTEIN 1"/>
    <property type="match status" value="1"/>
</dbReference>
<dbReference type="Gene3D" id="3.30.40.10">
    <property type="entry name" value="Zinc/RING finger domain, C3HC4 (zinc finger)"/>
    <property type="match status" value="1"/>
</dbReference>
<comment type="caution">
    <text evidence="3">The sequence shown here is derived from an EMBL/GenBank/DDBJ whole genome shotgun (WGS) entry which is preliminary data.</text>
</comment>
<dbReference type="InterPro" id="IPR003613">
    <property type="entry name" value="Ubox_domain"/>
</dbReference>
<dbReference type="PANTHER" id="PTHR46573:SF1">
    <property type="entry name" value="WD REPEAT, SAM AND U-BOX DOMAIN-CONTAINING PROTEIN 1"/>
    <property type="match status" value="1"/>
</dbReference>
<organism evidence="3 4">
    <name type="scientific">Tetraparma gracilis</name>
    <dbReference type="NCBI Taxonomy" id="2962635"/>
    <lineage>
        <taxon>Eukaryota</taxon>
        <taxon>Sar</taxon>
        <taxon>Stramenopiles</taxon>
        <taxon>Ochrophyta</taxon>
        <taxon>Bolidophyceae</taxon>
        <taxon>Parmales</taxon>
        <taxon>Triparmaceae</taxon>
        <taxon>Tetraparma</taxon>
    </lineage>
</organism>
<evidence type="ECO:0000259" key="2">
    <source>
        <dbReference type="PROSITE" id="PS51698"/>
    </source>
</evidence>
<reference evidence="3 4" key="1">
    <citation type="journal article" date="2023" name="Commun. Biol.">
        <title>Genome analysis of Parmales, the sister group of diatoms, reveals the evolutionary specialization of diatoms from phago-mixotrophs to photoautotrophs.</title>
        <authorList>
            <person name="Ban H."/>
            <person name="Sato S."/>
            <person name="Yoshikawa S."/>
            <person name="Yamada K."/>
            <person name="Nakamura Y."/>
            <person name="Ichinomiya M."/>
            <person name="Sato N."/>
            <person name="Blanc-Mathieu R."/>
            <person name="Endo H."/>
            <person name="Kuwata A."/>
            <person name="Ogata H."/>
        </authorList>
    </citation>
    <scope>NUCLEOTIDE SEQUENCE [LARGE SCALE GENOMIC DNA]</scope>
</reference>
<dbReference type="SUPFAM" id="SSF57850">
    <property type="entry name" value="RING/U-box"/>
    <property type="match status" value="1"/>
</dbReference>
<gene>
    <name evidence="3" type="ORF">TeGR_g4233</name>
</gene>
<feature type="domain" description="U-box" evidence="2">
    <location>
        <begin position="552"/>
        <end position="625"/>
    </location>
</feature>
<dbReference type="InterPro" id="IPR052085">
    <property type="entry name" value="WD-SAM-U-box"/>
</dbReference>
<evidence type="ECO:0000313" key="3">
    <source>
        <dbReference type="EMBL" id="GMI26185.1"/>
    </source>
</evidence>
<accession>A0ABQ6MHK3</accession>
<dbReference type="InterPro" id="IPR035892">
    <property type="entry name" value="C2_domain_sf"/>
</dbReference>
<evidence type="ECO:0000256" key="1">
    <source>
        <dbReference type="SAM" id="MobiDB-lite"/>
    </source>
</evidence>
<feature type="region of interest" description="Disordered" evidence="1">
    <location>
        <begin position="513"/>
        <end position="539"/>
    </location>
</feature>
<dbReference type="EMBL" id="BRYB01005576">
    <property type="protein sequence ID" value="GMI26185.1"/>
    <property type="molecule type" value="Genomic_DNA"/>
</dbReference>
<keyword evidence="4" id="KW-1185">Reference proteome</keyword>
<dbReference type="PROSITE" id="PS51698">
    <property type="entry name" value="U_BOX"/>
    <property type="match status" value="1"/>
</dbReference>
<sequence>MPSLPAPAASPPPSIPSAGDRAQSDSPVELPDPDDEEPANELVTPSSPLLDDADEPLPDPDDDPLPDPDDFPDVAQYAEDEGGGSSEEEDSKPAALPLTSSSAPAAAPAPLPASSLASSSIAGMASSSMAGMASSAASSAACPPASQAVSAAASVDADKQTLLKQSASSHYILGTLIVRVVAGRDVPAAIPGGWKQIFSGGSTKIQKQQDLNRSQRVMRAFASGSSNPFCRVSYDGTTQQMSQVFDTTDPVFPRESAFFDVKLPTSTLAIDADDYLSYVPPCPLLQVELLHSDDDTASGKGGKKGSQKSSQKSAQKSGDPDAGTITPLGTIKINALDLITGRSPPADTWVDLPGGQGQLRVTCEYECADDPPGPGDLVRLNGFCSPNDLRPVPIGRLFEVDDVEGDGVVLKYKTEEDWDCTFRVHRFCCISAVRHQRALEQYQDQILDIASKLTVSPAVDALVETYNKDLQENGLIGVGVKATAGAIGLVNRWFNSSSDAVLEDIKYATNWDGHIKPGGDSDNEESGEEGEDGEARLKREDEYDTLDADVEALPSMPCCPITKLPMIFPVVAADGHTYEKKAIVRWLEGSDVSPLTGKELPHKEVITNFALLQQCQDEAIAEASRLVEEEGSWKDDDVVVEGLEEIIGRKPSSDGGVAAKDEAPPTPPDASIGTHANLASPVVQQPP</sequence>
<feature type="compositionally biased region" description="Acidic residues" evidence="1">
    <location>
        <begin position="521"/>
        <end position="532"/>
    </location>
</feature>
<feature type="region of interest" description="Disordered" evidence="1">
    <location>
        <begin position="293"/>
        <end position="326"/>
    </location>
</feature>
<feature type="compositionally biased region" description="Pro residues" evidence="1">
    <location>
        <begin position="1"/>
        <end position="15"/>
    </location>
</feature>
<evidence type="ECO:0000313" key="4">
    <source>
        <dbReference type="Proteomes" id="UP001165060"/>
    </source>
</evidence>
<dbReference type="Pfam" id="PF04564">
    <property type="entry name" value="U-box"/>
    <property type="match status" value="1"/>
</dbReference>
<dbReference type="Gene3D" id="2.60.40.150">
    <property type="entry name" value="C2 domain"/>
    <property type="match status" value="1"/>
</dbReference>
<feature type="region of interest" description="Disordered" evidence="1">
    <location>
        <begin position="649"/>
        <end position="687"/>
    </location>
</feature>
<name>A0ABQ6MHK3_9STRA</name>
<dbReference type="SMART" id="SM00504">
    <property type="entry name" value="Ubox"/>
    <property type="match status" value="1"/>
</dbReference>
<dbReference type="Proteomes" id="UP001165060">
    <property type="component" value="Unassembled WGS sequence"/>
</dbReference>
<protein>
    <recommendedName>
        <fullName evidence="2">U-box domain-containing protein</fullName>
    </recommendedName>
</protein>